<evidence type="ECO:0000313" key="4">
    <source>
        <dbReference type="Proteomes" id="UP000676776"/>
    </source>
</evidence>
<evidence type="ECO:0000256" key="2">
    <source>
        <dbReference type="SAM" id="Phobius"/>
    </source>
</evidence>
<keyword evidence="2" id="KW-1133">Transmembrane helix</keyword>
<keyword evidence="2" id="KW-0812">Transmembrane</keyword>
<gene>
    <name evidence="3" type="ORF">J4050_05050</name>
</gene>
<dbReference type="InterPro" id="IPR045749">
    <property type="entry name" value="DUF6090"/>
</dbReference>
<keyword evidence="1" id="KW-0175">Coiled coil</keyword>
<sequence>MKNKTSKYFKYAIGEILLVVVGILIALQINNWNLENQNNKQEKEILNLLLSEYENNLNQINQKIDIRNDVLKSCYILLKYRKEPESFAIVDSLDRHLIRITLRPTFDPELSVTNELINTGKLYLLHNKELRNNVSSFSSSLSELQEEEVIIVDFTENQVMPFLRENYQIGRMHMEIFDDKKMREKITMGSMANYDTLKSLFEKSDFKPLLVHPDFEDYLAQLISYTAYTNDQSDGVKHKIENIIIKLNSELEKSKNN</sequence>
<feature type="coiled-coil region" evidence="1">
    <location>
        <begin position="24"/>
        <end position="70"/>
    </location>
</feature>
<dbReference type="EMBL" id="JAGEVF010000003">
    <property type="protein sequence ID" value="MBO3116102.1"/>
    <property type="molecule type" value="Genomic_DNA"/>
</dbReference>
<proteinExistence type="predicted"/>
<comment type="caution">
    <text evidence="3">The sequence shown here is derived from an EMBL/GenBank/DDBJ whole genome shotgun (WGS) entry which is preliminary data.</text>
</comment>
<dbReference type="Pfam" id="PF19578">
    <property type="entry name" value="DUF6090"/>
    <property type="match status" value="1"/>
</dbReference>
<feature type="transmembrane region" description="Helical" evidence="2">
    <location>
        <begin position="12"/>
        <end position="29"/>
    </location>
</feature>
<evidence type="ECO:0000256" key="1">
    <source>
        <dbReference type="SAM" id="Coils"/>
    </source>
</evidence>
<organism evidence="3 4">
    <name type="scientific">Winogradskyella pelagia</name>
    <dbReference type="NCBI Taxonomy" id="2819984"/>
    <lineage>
        <taxon>Bacteria</taxon>
        <taxon>Pseudomonadati</taxon>
        <taxon>Bacteroidota</taxon>
        <taxon>Flavobacteriia</taxon>
        <taxon>Flavobacteriales</taxon>
        <taxon>Flavobacteriaceae</taxon>
        <taxon>Winogradskyella</taxon>
    </lineage>
</organism>
<dbReference type="Proteomes" id="UP000676776">
    <property type="component" value="Unassembled WGS sequence"/>
</dbReference>
<dbReference type="RefSeq" id="WP_208152926.1">
    <property type="nucleotide sequence ID" value="NZ_JAGEVF010000003.1"/>
</dbReference>
<keyword evidence="4" id="KW-1185">Reference proteome</keyword>
<reference evidence="3 4" key="1">
    <citation type="submission" date="2021-03" db="EMBL/GenBank/DDBJ databases">
        <title>Winogradskyella sp. nov., isolated from costal sediment.</title>
        <authorList>
            <person name="Gao C."/>
        </authorList>
    </citation>
    <scope>NUCLEOTIDE SEQUENCE [LARGE SCALE GENOMIC DNA]</scope>
    <source>
        <strain evidence="3 4">DF17</strain>
    </source>
</reference>
<keyword evidence="2" id="KW-0472">Membrane</keyword>
<protein>
    <submittedName>
        <fullName evidence="3">Uncharacterized protein</fullName>
    </submittedName>
</protein>
<accession>A0ABS3T033</accession>
<evidence type="ECO:0000313" key="3">
    <source>
        <dbReference type="EMBL" id="MBO3116102.1"/>
    </source>
</evidence>
<name>A0ABS3T033_9FLAO</name>